<feature type="domain" description="Capsule synthesis protein CapA" evidence="2">
    <location>
        <begin position="5"/>
        <end position="254"/>
    </location>
</feature>
<sequence length="342" mass="39096">MTTINIAAVGDILMWRPQINAARANGGSYSFDKMFKEVMPELKNADLTIGNLETTLSGPEFPHFRINPKTKYPMFNCPDELASTLKRVGFDILTTANNHCMDCGITGLNRTLDILDKHSLMHTGTYRTANEARKDLIVNVKGIKIGILSYTYGTNFIPVPEDRKWAVNSIYYPKLNKDIKRLKNKSDLVIVCLHFGREFYRYPSDKQKKTVEKTLEYGADIILGCHPHVLQPIVFHKQKNKLVIYSLGNFISQKMLNNKHSERALILKIQVKKDDNNNVTVADYSYLPTWVQERAVNGKKVYRVLPVKRFLDKPDTFISKTDSESLKQAWKSITSHIKGKAR</sequence>
<dbReference type="InterPro" id="IPR052169">
    <property type="entry name" value="CW_Biosynth-Accessory"/>
</dbReference>
<comment type="similarity">
    <text evidence="1">Belongs to the CapA family.</text>
</comment>
<protein>
    <recommendedName>
        <fullName evidence="2">Capsule synthesis protein CapA domain-containing protein</fullName>
    </recommendedName>
</protein>
<reference evidence="3 4" key="1">
    <citation type="submission" date="2016-09" db="EMBL/GenBank/DDBJ databases">
        <title>Draft genome sequence for the type strain of Desulfuribacillus alkaliarsenatis AHT28, an obligately anaerobic, sulfidogenic bacterium isolated from Russian soda lake sediments.</title>
        <authorList>
            <person name="Abin C.A."/>
            <person name="Hollibaugh J.T."/>
        </authorList>
    </citation>
    <scope>NUCLEOTIDE SEQUENCE [LARGE SCALE GENOMIC DNA]</scope>
    <source>
        <strain evidence="3 4">AHT28</strain>
    </source>
</reference>
<dbReference type="InterPro" id="IPR029052">
    <property type="entry name" value="Metallo-depent_PP-like"/>
</dbReference>
<dbReference type="RefSeq" id="WP_069643255.1">
    <property type="nucleotide sequence ID" value="NZ_MIJE01000030.1"/>
</dbReference>
<dbReference type="STRING" id="766136.BHF68_06230"/>
<name>A0A1E5G1D1_9FIRM</name>
<dbReference type="AlphaFoldDB" id="A0A1E5G1D1"/>
<gene>
    <name evidence="3" type="ORF">BHF68_06230</name>
</gene>
<proteinExistence type="inferred from homology"/>
<dbReference type="OrthoDB" id="9810906at2"/>
<organism evidence="3 4">
    <name type="scientific">Desulfuribacillus alkaliarsenatis</name>
    <dbReference type="NCBI Taxonomy" id="766136"/>
    <lineage>
        <taxon>Bacteria</taxon>
        <taxon>Bacillati</taxon>
        <taxon>Bacillota</taxon>
        <taxon>Desulfuribacillia</taxon>
        <taxon>Desulfuribacillales</taxon>
        <taxon>Desulfuribacillaceae</taxon>
        <taxon>Desulfuribacillus</taxon>
    </lineage>
</organism>
<dbReference type="PANTHER" id="PTHR33393:SF12">
    <property type="entry name" value="CAPSULE BIOSYNTHESIS PROTEIN CAPA"/>
    <property type="match status" value="1"/>
</dbReference>
<keyword evidence="4" id="KW-1185">Reference proteome</keyword>
<dbReference type="Gene3D" id="3.60.21.10">
    <property type="match status" value="1"/>
</dbReference>
<dbReference type="CDD" id="cd07381">
    <property type="entry name" value="MPP_CapA"/>
    <property type="match status" value="1"/>
</dbReference>
<evidence type="ECO:0000313" key="4">
    <source>
        <dbReference type="Proteomes" id="UP000094296"/>
    </source>
</evidence>
<dbReference type="PANTHER" id="PTHR33393">
    <property type="entry name" value="POLYGLUTAMINE SYNTHESIS ACCESSORY PROTEIN RV0574C-RELATED"/>
    <property type="match status" value="1"/>
</dbReference>
<dbReference type="SUPFAM" id="SSF56300">
    <property type="entry name" value="Metallo-dependent phosphatases"/>
    <property type="match status" value="1"/>
</dbReference>
<dbReference type="Proteomes" id="UP000094296">
    <property type="component" value="Unassembled WGS sequence"/>
</dbReference>
<evidence type="ECO:0000259" key="2">
    <source>
        <dbReference type="SMART" id="SM00854"/>
    </source>
</evidence>
<comment type="caution">
    <text evidence="3">The sequence shown here is derived from an EMBL/GenBank/DDBJ whole genome shotgun (WGS) entry which is preliminary data.</text>
</comment>
<dbReference type="InterPro" id="IPR019079">
    <property type="entry name" value="Capsule_synth_CapA"/>
</dbReference>
<accession>A0A1E5G1D1</accession>
<dbReference type="Pfam" id="PF09587">
    <property type="entry name" value="PGA_cap"/>
    <property type="match status" value="1"/>
</dbReference>
<evidence type="ECO:0000313" key="3">
    <source>
        <dbReference type="EMBL" id="OEF96673.1"/>
    </source>
</evidence>
<dbReference type="SMART" id="SM00854">
    <property type="entry name" value="PGA_cap"/>
    <property type="match status" value="1"/>
</dbReference>
<evidence type="ECO:0000256" key="1">
    <source>
        <dbReference type="ARBA" id="ARBA00005662"/>
    </source>
</evidence>
<dbReference type="EMBL" id="MIJE01000030">
    <property type="protein sequence ID" value="OEF96673.1"/>
    <property type="molecule type" value="Genomic_DNA"/>
</dbReference>